<dbReference type="AlphaFoldDB" id="A0A157T1U2"/>
<dbReference type="PATRIC" id="fig|2287.9.peg.1907"/>
<keyword evidence="1" id="KW-0238">DNA-binding</keyword>
<sequence>MFVCPKCGWIVDRDYNASFNILHRSGSERPLVPVELCLLPLARWGYEAGSPVR</sequence>
<dbReference type="Pfam" id="PF07282">
    <property type="entry name" value="Cas12f1-like_TNB"/>
    <property type="match status" value="1"/>
</dbReference>
<evidence type="ECO:0000256" key="1">
    <source>
        <dbReference type="ARBA" id="ARBA00023125"/>
    </source>
</evidence>
<feature type="domain" description="Cas12f1-like TNB" evidence="2">
    <location>
        <begin position="2"/>
        <end position="21"/>
    </location>
</feature>
<reference evidence="4" key="1">
    <citation type="submission" date="2016-04" db="EMBL/GenBank/DDBJ databases">
        <authorList>
            <person name="Shah S.A."/>
            <person name="Garrett R.A."/>
        </authorList>
    </citation>
    <scope>NUCLEOTIDE SEQUENCE [LARGE SCALE GENOMIC DNA]</scope>
    <source>
        <strain evidence="4">ATCC 35091 / DSM 1616 / JCM 8930 / NBRC 15331 / P1</strain>
    </source>
</reference>
<dbReference type="GO" id="GO:0003677">
    <property type="term" value="F:DNA binding"/>
    <property type="evidence" value="ECO:0007669"/>
    <property type="project" value="UniProtKB-KW"/>
</dbReference>
<evidence type="ECO:0000259" key="2">
    <source>
        <dbReference type="Pfam" id="PF07282"/>
    </source>
</evidence>
<evidence type="ECO:0000313" key="3">
    <source>
        <dbReference type="EMBL" id="SAI85374.1"/>
    </source>
</evidence>
<name>A0A157T1U2_SACSO</name>
<dbReference type="Proteomes" id="UP000076770">
    <property type="component" value="Chromosome i"/>
</dbReference>
<dbReference type="InterPro" id="IPR010095">
    <property type="entry name" value="Cas12f1-like_TNB"/>
</dbReference>
<gene>
    <name evidence="3" type="ORF">SSOP1_1820</name>
</gene>
<accession>A0A157T1U2</accession>
<proteinExistence type="predicted"/>
<evidence type="ECO:0000313" key="4">
    <source>
        <dbReference type="Proteomes" id="UP000076770"/>
    </source>
</evidence>
<organism evidence="3 4">
    <name type="scientific">Saccharolobus solfataricus</name>
    <name type="common">Sulfolobus solfataricus</name>
    <dbReference type="NCBI Taxonomy" id="2287"/>
    <lineage>
        <taxon>Archaea</taxon>
        <taxon>Thermoproteota</taxon>
        <taxon>Thermoprotei</taxon>
        <taxon>Sulfolobales</taxon>
        <taxon>Sulfolobaceae</taxon>
        <taxon>Saccharolobus</taxon>
    </lineage>
</organism>
<dbReference type="EMBL" id="LT549890">
    <property type="protein sequence ID" value="SAI85374.1"/>
    <property type="molecule type" value="Genomic_DNA"/>
</dbReference>
<protein>
    <submittedName>
        <fullName evidence="3">OrfB transposase, IS605 family</fullName>
    </submittedName>
</protein>